<feature type="compositionally biased region" description="Polar residues" evidence="5">
    <location>
        <begin position="25"/>
        <end position="42"/>
    </location>
</feature>
<keyword evidence="1 4" id="KW-0479">Metal-binding</keyword>
<keyword evidence="2 4" id="KW-0863">Zinc-finger</keyword>
<dbReference type="AlphaFoldDB" id="B9WDN1"/>
<protein>
    <submittedName>
        <fullName evidence="8">Zinc finger-containing protein, putative</fullName>
    </submittedName>
</protein>
<dbReference type="eggNOG" id="ENOG502SA4F">
    <property type="taxonomic scope" value="Eukaryota"/>
</dbReference>
<evidence type="ECO:0000256" key="5">
    <source>
        <dbReference type="SAM" id="MobiDB-lite"/>
    </source>
</evidence>
<gene>
    <name evidence="7" type="ordered locus">Cd36_82680</name>
    <name evidence="8" type="ORF">CD36_82680</name>
</gene>
<accession>B9WDN1</accession>
<feature type="zinc finger region" description="C3H1-type" evidence="4">
    <location>
        <begin position="151"/>
        <end position="179"/>
    </location>
</feature>
<evidence type="ECO:0000313" key="7">
    <source>
        <dbReference type="CGD" id="CAL0000161500"/>
    </source>
</evidence>
<keyword evidence="9" id="KW-1185">Reference proteome</keyword>
<dbReference type="OrthoDB" id="273070at2759"/>
<dbReference type="EMBL" id="FM992690">
    <property type="protein sequence ID" value="CAX42787.1"/>
    <property type="molecule type" value="Genomic_DNA"/>
</dbReference>
<dbReference type="VEuPathDB" id="FungiDB:CD36_82680"/>
<feature type="region of interest" description="Disordered" evidence="5">
    <location>
        <begin position="106"/>
        <end position="148"/>
    </location>
</feature>
<dbReference type="SUPFAM" id="SSF90229">
    <property type="entry name" value="CCCH zinc finger"/>
    <property type="match status" value="1"/>
</dbReference>
<evidence type="ECO:0000256" key="1">
    <source>
        <dbReference type="ARBA" id="ARBA00022723"/>
    </source>
</evidence>
<evidence type="ECO:0000313" key="8">
    <source>
        <dbReference type="EMBL" id="CAX42787.1"/>
    </source>
</evidence>
<dbReference type="Gene3D" id="4.10.1000.10">
    <property type="entry name" value="Zinc finger, CCCH-type"/>
    <property type="match status" value="1"/>
</dbReference>
<dbReference type="GO" id="GO:0008270">
    <property type="term" value="F:zinc ion binding"/>
    <property type="evidence" value="ECO:0007669"/>
    <property type="project" value="UniProtKB-KW"/>
</dbReference>
<evidence type="ECO:0000256" key="4">
    <source>
        <dbReference type="PROSITE-ProRule" id="PRU00723"/>
    </source>
</evidence>
<evidence type="ECO:0000256" key="2">
    <source>
        <dbReference type="ARBA" id="ARBA00022771"/>
    </source>
</evidence>
<reference evidence="8 9" key="1">
    <citation type="journal article" date="2009" name="Genome Res.">
        <title>Comparative genomics of the fungal pathogens Candida dubliniensis and Candida albicans.</title>
        <authorList>
            <person name="Jackson A.P."/>
            <person name="Gamble J.A."/>
            <person name="Yeomans T."/>
            <person name="Moran G.P."/>
            <person name="Saunders D."/>
            <person name="Harris D."/>
            <person name="Aslett M."/>
            <person name="Barrell J.F."/>
            <person name="Butler G."/>
            <person name="Citiulo F."/>
            <person name="Coleman D.C."/>
            <person name="de Groot P.W.J."/>
            <person name="Goodwin T.J."/>
            <person name="Quail M.A."/>
            <person name="McQuillan J."/>
            <person name="Munro C.A."/>
            <person name="Pain A."/>
            <person name="Poulter R.T."/>
            <person name="Rajandream M.A."/>
            <person name="Renauld H."/>
            <person name="Spiering M.J."/>
            <person name="Tivey A."/>
            <person name="Gow N.A.R."/>
            <person name="Barrell B."/>
            <person name="Sullivan D.J."/>
            <person name="Berriman M."/>
        </authorList>
    </citation>
    <scope>NUCLEOTIDE SEQUENCE [LARGE SCALE GENOMIC DNA]</scope>
    <source>
        <strain evidence="9">CD36 / ATCC MYA-646 / CBS 7987 / NCPF 3949 / NRRL Y-17841</strain>
    </source>
</reference>
<dbReference type="Pfam" id="PF10453">
    <property type="entry name" value="NUFIP1"/>
    <property type="match status" value="1"/>
</dbReference>
<dbReference type="SMART" id="SM00356">
    <property type="entry name" value="ZnF_C3H1"/>
    <property type="match status" value="1"/>
</dbReference>
<dbReference type="Proteomes" id="UP000002605">
    <property type="component" value="Chromosome 3"/>
</dbReference>
<dbReference type="GeneID" id="8046681"/>
<dbReference type="InterPro" id="IPR019496">
    <property type="entry name" value="NUFIP1_cons_dom"/>
</dbReference>
<evidence type="ECO:0000313" key="9">
    <source>
        <dbReference type="Proteomes" id="UP000002605"/>
    </source>
</evidence>
<dbReference type="CGD" id="CAL0000161500">
    <property type="gene designation" value="Cd36_82680"/>
</dbReference>
<evidence type="ECO:0000256" key="3">
    <source>
        <dbReference type="ARBA" id="ARBA00022833"/>
    </source>
</evidence>
<proteinExistence type="predicted"/>
<dbReference type="Pfam" id="PF00642">
    <property type="entry name" value="zf-CCCH"/>
    <property type="match status" value="1"/>
</dbReference>
<evidence type="ECO:0000259" key="6">
    <source>
        <dbReference type="PROSITE" id="PS50103"/>
    </source>
</evidence>
<feature type="compositionally biased region" description="Acidic residues" evidence="5">
    <location>
        <begin position="49"/>
        <end position="62"/>
    </location>
</feature>
<feature type="domain" description="C3H1-type" evidence="6">
    <location>
        <begin position="151"/>
        <end position="179"/>
    </location>
</feature>
<organism evidence="8 9">
    <name type="scientific">Candida dubliniensis (strain CD36 / ATCC MYA-646 / CBS 7987 / NCPF 3949 / NRRL Y-17841)</name>
    <name type="common">Yeast</name>
    <dbReference type="NCBI Taxonomy" id="573826"/>
    <lineage>
        <taxon>Eukaryota</taxon>
        <taxon>Fungi</taxon>
        <taxon>Dikarya</taxon>
        <taxon>Ascomycota</taxon>
        <taxon>Saccharomycotina</taxon>
        <taxon>Pichiomycetes</taxon>
        <taxon>Debaryomycetaceae</taxon>
        <taxon>Candida/Lodderomyces clade</taxon>
        <taxon>Candida</taxon>
    </lineage>
</organism>
<sequence>MDNSFIFDLPTHLPNEIPKEPELTSKIQNNVSVGNETNNQNHSTHHNDDDDDDDDKEEENDEHEEKALPKAYTNETIYIQGTNISLQTEEDIAKWIEERKRNWPTNKNIELKRQQQQQQKDNDNDNDIIKTDNINKRKNDNESSNTLTKKSKSINICRFYQLNKKCKFGNKCKNLHEQQQQQHHQKQSINENPITSTYNELTHYRKFINGIPILIPKLYSNRTENTLMNKSSLFKHLVSKDHMTNENEKVIEFIKWLNDHGLINHDVMK</sequence>
<dbReference type="PROSITE" id="PS50103">
    <property type="entry name" value="ZF_C3H1"/>
    <property type="match status" value="1"/>
</dbReference>
<feature type="compositionally biased region" description="Basic and acidic residues" evidence="5">
    <location>
        <begin position="120"/>
        <end position="141"/>
    </location>
</feature>
<dbReference type="InterPro" id="IPR000571">
    <property type="entry name" value="Znf_CCCH"/>
</dbReference>
<name>B9WDN1_CANDC</name>
<dbReference type="InterPro" id="IPR036855">
    <property type="entry name" value="Znf_CCCH_sf"/>
</dbReference>
<dbReference type="KEGG" id="cdu:CD36_82680"/>
<dbReference type="RefSeq" id="XP_002419198.1">
    <property type="nucleotide sequence ID" value="XM_002419153.1"/>
</dbReference>
<dbReference type="HOGENOM" id="CLU_067614_0_0_1"/>
<keyword evidence="3 4" id="KW-0862">Zinc</keyword>
<feature type="region of interest" description="Disordered" evidence="5">
    <location>
        <begin position="1"/>
        <end position="74"/>
    </location>
</feature>